<organism evidence="3 4">
    <name type="scientific">Tetraparma gracilis</name>
    <dbReference type="NCBI Taxonomy" id="2962635"/>
    <lineage>
        <taxon>Eukaryota</taxon>
        <taxon>Sar</taxon>
        <taxon>Stramenopiles</taxon>
        <taxon>Ochrophyta</taxon>
        <taxon>Bolidophyceae</taxon>
        <taxon>Parmales</taxon>
        <taxon>Triparmaceae</taxon>
        <taxon>Tetraparma</taxon>
    </lineage>
</organism>
<feature type="chain" id="PRO_5045985033" evidence="2">
    <location>
        <begin position="25"/>
        <end position="144"/>
    </location>
</feature>
<feature type="compositionally biased region" description="Pro residues" evidence="1">
    <location>
        <begin position="132"/>
        <end position="144"/>
    </location>
</feature>
<evidence type="ECO:0000313" key="4">
    <source>
        <dbReference type="Proteomes" id="UP001165060"/>
    </source>
</evidence>
<reference evidence="3 4" key="1">
    <citation type="journal article" date="2023" name="Commun. Biol.">
        <title>Genome analysis of Parmales, the sister group of diatoms, reveals the evolutionary specialization of diatoms from phago-mixotrophs to photoautotrophs.</title>
        <authorList>
            <person name="Ban H."/>
            <person name="Sato S."/>
            <person name="Yoshikawa S."/>
            <person name="Yamada K."/>
            <person name="Nakamura Y."/>
            <person name="Ichinomiya M."/>
            <person name="Sato N."/>
            <person name="Blanc-Mathieu R."/>
            <person name="Endo H."/>
            <person name="Kuwata A."/>
            <person name="Ogata H."/>
        </authorList>
    </citation>
    <scope>NUCLEOTIDE SEQUENCE [LARGE SCALE GENOMIC DNA]</scope>
</reference>
<protein>
    <submittedName>
        <fullName evidence="3">Uncharacterized protein</fullName>
    </submittedName>
</protein>
<evidence type="ECO:0000256" key="1">
    <source>
        <dbReference type="SAM" id="MobiDB-lite"/>
    </source>
</evidence>
<keyword evidence="4" id="KW-1185">Reference proteome</keyword>
<comment type="caution">
    <text evidence="3">The sequence shown here is derived from an EMBL/GenBank/DDBJ whole genome shotgun (WGS) entry which is preliminary data.</text>
</comment>
<feature type="region of interest" description="Disordered" evidence="1">
    <location>
        <begin position="124"/>
        <end position="144"/>
    </location>
</feature>
<name>A0ABQ6M4W1_9STRA</name>
<dbReference type="Proteomes" id="UP001165060">
    <property type="component" value="Unassembled WGS sequence"/>
</dbReference>
<sequence>MPPRTATSHCHLALLLTIPQNLEATILLAYQETQQCQLPCPSSPSTPAGSASTQLDALRASADGFLLCLQVLATSRHQLCQFFSLSTIAAYLSQSRVPDPSHRAAVRDTTVAFARYLYCQDKPPLAASPSNPNSPLPPSPHAPP</sequence>
<evidence type="ECO:0000256" key="2">
    <source>
        <dbReference type="SAM" id="SignalP"/>
    </source>
</evidence>
<dbReference type="EMBL" id="BRYB01005022">
    <property type="protein sequence ID" value="GMI19433.1"/>
    <property type="molecule type" value="Genomic_DNA"/>
</dbReference>
<feature type="non-terminal residue" evidence="3">
    <location>
        <position position="144"/>
    </location>
</feature>
<gene>
    <name evidence="3" type="ORF">TeGR_g12829</name>
</gene>
<feature type="signal peptide" evidence="2">
    <location>
        <begin position="1"/>
        <end position="24"/>
    </location>
</feature>
<accession>A0ABQ6M4W1</accession>
<evidence type="ECO:0000313" key="3">
    <source>
        <dbReference type="EMBL" id="GMI19433.1"/>
    </source>
</evidence>
<keyword evidence="2" id="KW-0732">Signal</keyword>
<proteinExistence type="predicted"/>